<protein>
    <submittedName>
        <fullName evidence="3">Uncharacterized protein</fullName>
    </submittedName>
</protein>
<accession>A0ABU3N0T2</accession>
<keyword evidence="2" id="KW-0812">Transmembrane</keyword>
<keyword evidence="2" id="KW-1133">Transmembrane helix</keyword>
<feature type="compositionally biased region" description="Basic and acidic residues" evidence="1">
    <location>
        <begin position="1"/>
        <end position="10"/>
    </location>
</feature>
<evidence type="ECO:0000313" key="3">
    <source>
        <dbReference type="EMBL" id="MDT8758173.1"/>
    </source>
</evidence>
<keyword evidence="2" id="KW-0472">Membrane</keyword>
<feature type="transmembrane region" description="Helical" evidence="2">
    <location>
        <begin position="37"/>
        <end position="57"/>
    </location>
</feature>
<organism evidence="3">
    <name type="scientific">Sphingomonas psychrotolerans</name>
    <dbReference type="NCBI Taxonomy" id="1327635"/>
    <lineage>
        <taxon>Bacteria</taxon>
        <taxon>Pseudomonadati</taxon>
        <taxon>Pseudomonadota</taxon>
        <taxon>Alphaproteobacteria</taxon>
        <taxon>Sphingomonadales</taxon>
        <taxon>Sphingomonadaceae</taxon>
        <taxon>Sphingomonas</taxon>
    </lineage>
</organism>
<name>A0ABU3N0T2_9SPHN</name>
<sequence>MVDRVVERTDGVTSERITETSSAPAGTTVIERRGSGAGLLIGLAVLILVVVGALYLVNQNTRENIKTDAVTDAAKSVGDAAKDVGGAAQDAAKKAD</sequence>
<dbReference type="EMBL" id="JALMLT010000001">
    <property type="protein sequence ID" value="MDT8758173.1"/>
    <property type="molecule type" value="Genomic_DNA"/>
</dbReference>
<gene>
    <name evidence="3" type="ORF">MZO42_05640</name>
</gene>
<evidence type="ECO:0000256" key="2">
    <source>
        <dbReference type="SAM" id="Phobius"/>
    </source>
</evidence>
<proteinExistence type="predicted"/>
<evidence type="ECO:0000256" key="1">
    <source>
        <dbReference type="SAM" id="MobiDB-lite"/>
    </source>
</evidence>
<comment type="caution">
    <text evidence="3">The sequence shown here is derived from an EMBL/GenBank/DDBJ whole genome shotgun (WGS) entry which is preliminary data.</text>
</comment>
<feature type="region of interest" description="Disordered" evidence="1">
    <location>
        <begin position="1"/>
        <end position="24"/>
    </location>
</feature>
<reference evidence="3" key="1">
    <citation type="submission" date="2022-04" db="EMBL/GenBank/DDBJ databases">
        <title>Tomato heritable bacteria conferring resistance against bacterial wilt.</title>
        <authorList>
            <person name="Yin J."/>
        </authorList>
    </citation>
    <scope>NUCLEOTIDE SEQUENCE</scope>
    <source>
        <strain evidence="3">Cra20</strain>
    </source>
</reference>